<evidence type="ECO:0000256" key="1">
    <source>
        <dbReference type="SAM" id="MobiDB-lite"/>
    </source>
</evidence>
<gene>
    <name evidence="2" type="ORF">AVDCRST_MAG70-2534</name>
</gene>
<feature type="region of interest" description="Disordered" evidence="1">
    <location>
        <begin position="25"/>
        <end position="54"/>
    </location>
</feature>
<feature type="non-terminal residue" evidence="2">
    <location>
        <position position="1"/>
    </location>
</feature>
<feature type="non-terminal residue" evidence="2">
    <location>
        <position position="54"/>
    </location>
</feature>
<protein>
    <submittedName>
        <fullName evidence="2">Uncharacterized protein</fullName>
    </submittedName>
</protein>
<reference evidence="2" key="1">
    <citation type="submission" date="2020-02" db="EMBL/GenBank/DDBJ databases">
        <authorList>
            <person name="Meier V. D."/>
        </authorList>
    </citation>
    <scope>NUCLEOTIDE SEQUENCE</scope>
    <source>
        <strain evidence="2">AVDCRST_MAG70</strain>
    </source>
</reference>
<dbReference type="AlphaFoldDB" id="A0A6J4V8N0"/>
<proteinExistence type="predicted"/>
<sequence>ESSAWMLFRWFLPAVPAAPCAVPRWAPASTSAPSRTATSPAPSSTWSWKATTTS</sequence>
<name>A0A6J4V8N0_9BACT</name>
<organism evidence="2">
    <name type="scientific">uncultured Thermomicrobiales bacterium</name>
    <dbReference type="NCBI Taxonomy" id="1645740"/>
    <lineage>
        <taxon>Bacteria</taxon>
        <taxon>Pseudomonadati</taxon>
        <taxon>Thermomicrobiota</taxon>
        <taxon>Thermomicrobia</taxon>
        <taxon>Thermomicrobiales</taxon>
        <taxon>environmental samples</taxon>
    </lineage>
</organism>
<dbReference type="EMBL" id="CADCWH010000404">
    <property type="protein sequence ID" value="CAA9571310.1"/>
    <property type="molecule type" value="Genomic_DNA"/>
</dbReference>
<accession>A0A6J4V8N0</accession>
<evidence type="ECO:0000313" key="2">
    <source>
        <dbReference type="EMBL" id="CAA9571310.1"/>
    </source>
</evidence>